<dbReference type="EMBL" id="BK015237">
    <property type="protein sequence ID" value="DAD97341.1"/>
    <property type="molecule type" value="Genomic_DNA"/>
</dbReference>
<proteinExistence type="predicted"/>
<evidence type="ECO:0000313" key="1">
    <source>
        <dbReference type="EMBL" id="DAD97341.1"/>
    </source>
</evidence>
<accession>A0A8S5NRB5</accession>
<keyword evidence="1" id="KW-0675">Receptor</keyword>
<organism evidence="1">
    <name type="scientific">Myoviridae sp. ctzc413</name>
    <dbReference type="NCBI Taxonomy" id="2826721"/>
    <lineage>
        <taxon>Viruses</taxon>
        <taxon>Duplodnaviria</taxon>
        <taxon>Heunggongvirae</taxon>
        <taxon>Uroviricota</taxon>
        <taxon>Caudoviricetes</taxon>
    </lineage>
</organism>
<protein>
    <submittedName>
        <fullName evidence="1">Scavenger receptor cysteine-rich domain</fullName>
    </submittedName>
</protein>
<name>A0A8S5NRB5_9CAUD</name>
<sequence>MLCSVCGESNNYSLKYQLVELMTYLLKKVNIDN</sequence>
<reference evidence="1" key="1">
    <citation type="journal article" date="2021" name="Proc. Natl. Acad. Sci. U.S.A.">
        <title>A Catalog of Tens of Thousands of Viruses from Human Metagenomes Reveals Hidden Associations with Chronic Diseases.</title>
        <authorList>
            <person name="Tisza M.J."/>
            <person name="Buck C.B."/>
        </authorList>
    </citation>
    <scope>NUCLEOTIDE SEQUENCE</scope>
    <source>
        <strain evidence="1">Ctzc413</strain>
    </source>
</reference>